<reference evidence="2" key="2">
    <citation type="journal article" date="2024" name="Plant">
        <title>Genomic evolution and insights into agronomic trait innovations of Sesamum species.</title>
        <authorList>
            <person name="Miao H."/>
            <person name="Wang L."/>
            <person name="Qu L."/>
            <person name="Liu H."/>
            <person name="Sun Y."/>
            <person name="Le M."/>
            <person name="Wang Q."/>
            <person name="Wei S."/>
            <person name="Zheng Y."/>
            <person name="Lin W."/>
            <person name="Duan Y."/>
            <person name="Cao H."/>
            <person name="Xiong S."/>
            <person name="Wang X."/>
            <person name="Wei L."/>
            <person name="Li C."/>
            <person name="Ma Q."/>
            <person name="Ju M."/>
            <person name="Zhao R."/>
            <person name="Li G."/>
            <person name="Mu C."/>
            <person name="Tian Q."/>
            <person name="Mei H."/>
            <person name="Zhang T."/>
            <person name="Gao T."/>
            <person name="Zhang H."/>
        </authorList>
    </citation>
    <scope>NUCLEOTIDE SEQUENCE</scope>
    <source>
        <strain evidence="2">G01</strain>
    </source>
</reference>
<accession>A0AAW2MUC5</accession>
<organism evidence="2">
    <name type="scientific">Sesamum angustifolium</name>
    <dbReference type="NCBI Taxonomy" id="2727405"/>
    <lineage>
        <taxon>Eukaryota</taxon>
        <taxon>Viridiplantae</taxon>
        <taxon>Streptophyta</taxon>
        <taxon>Embryophyta</taxon>
        <taxon>Tracheophyta</taxon>
        <taxon>Spermatophyta</taxon>
        <taxon>Magnoliopsida</taxon>
        <taxon>eudicotyledons</taxon>
        <taxon>Gunneridae</taxon>
        <taxon>Pentapetalae</taxon>
        <taxon>asterids</taxon>
        <taxon>lamiids</taxon>
        <taxon>Lamiales</taxon>
        <taxon>Pedaliaceae</taxon>
        <taxon>Sesamum</taxon>
    </lineage>
</organism>
<evidence type="ECO:0000313" key="2">
    <source>
        <dbReference type="EMBL" id="KAL0334062.1"/>
    </source>
</evidence>
<evidence type="ECO:0000256" key="1">
    <source>
        <dbReference type="SAM" id="MobiDB-lite"/>
    </source>
</evidence>
<dbReference type="AlphaFoldDB" id="A0AAW2MUC5"/>
<gene>
    <name evidence="2" type="ORF">Sangu_1562400</name>
</gene>
<feature type="region of interest" description="Disordered" evidence="1">
    <location>
        <begin position="57"/>
        <end position="100"/>
    </location>
</feature>
<dbReference type="EMBL" id="JACGWK010000009">
    <property type="protein sequence ID" value="KAL0334062.1"/>
    <property type="molecule type" value="Genomic_DNA"/>
</dbReference>
<sequence>MASSGELVRFVGEVCPDDDSSGSTSKKTGFHASGLLTGRKRNRRQAAVVLCRSIDEENGVGGNEGEVSSPGEEEKGVGEGVEAPRSSTVWGYTNVKTAAN</sequence>
<protein>
    <submittedName>
        <fullName evidence="2">Uncharacterized protein</fullName>
    </submittedName>
</protein>
<reference evidence="2" key="1">
    <citation type="submission" date="2020-06" db="EMBL/GenBank/DDBJ databases">
        <authorList>
            <person name="Li T."/>
            <person name="Hu X."/>
            <person name="Zhang T."/>
            <person name="Song X."/>
            <person name="Zhang H."/>
            <person name="Dai N."/>
            <person name="Sheng W."/>
            <person name="Hou X."/>
            <person name="Wei L."/>
        </authorList>
    </citation>
    <scope>NUCLEOTIDE SEQUENCE</scope>
    <source>
        <strain evidence="2">G01</strain>
        <tissue evidence="2">Leaf</tissue>
    </source>
</reference>
<feature type="compositionally biased region" description="Polar residues" evidence="1">
    <location>
        <begin position="85"/>
        <end position="100"/>
    </location>
</feature>
<comment type="caution">
    <text evidence="2">The sequence shown here is derived from an EMBL/GenBank/DDBJ whole genome shotgun (WGS) entry which is preliminary data.</text>
</comment>
<name>A0AAW2MUC5_9LAMI</name>
<feature type="region of interest" description="Disordered" evidence="1">
    <location>
        <begin position="14"/>
        <end position="38"/>
    </location>
</feature>
<proteinExistence type="predicted"/>